<name>A0ABY0IG79_9BACT</name>
<feature type="domain" description="Aminotransferase class V" evidence="9">
    <location>
        <begin position="9"/>
        <end position="366"/>
    </location>
</feature>
<dbReference type="Proteomes" id="UP000443582">
    <property type="component" value="Unassembled WGS sequence"/>
</dbReference>
<dbReference type="GO" id="GO:0008483">
    <property type="term" value="F:transaminase activity"/>
    <property type="evidence" value="ECO:0007669"/>
    <property type="project" value="UniProtKB-KW"/>
</dbReference>
<organism evidence="10 11">
    <name type="scientific">Halobacteriovorax vibrionivorans</name>
    <dbReference type="NCBI Taxonomy" id="2152716"/>
    <lineage>
        <taxon>Bacteria</taxon>
        <taxon>Pseudomonadati</taxon>
        <taxon>Bdellovibrionota</taxon>
        <taxon>Bacteriovoracia</taxon>
        <taxon>Bacteriovoracales</taxon>
        <taxon>Halobacteriovoraceae</taxon>
        <taxon>Halobacteriovorax</taxon>
    </lineage>
</organism>
<dbReference type="RefSeq" id="WP_115362985.1">
    <property type="nucleotide sequence ID" value="NZ_QDKL01000003.1"/>
</dbReference>
<dbReference type="InterPro" id="IPR015421">
    <property type="entry name" value="PyrdxlP-dep_Trfase_major"/>
</dbReference>
<comment type="similarity">
    <text evidence="2">Belongs to the class-V pyridoxal-phosphate-dependent aminotransferase family. NifS/IscS subfamily.</text>
</comment>
<keyword evidence="5" id="KW-0663">Pyridoxal phosphate</keyword>
<comment type="cofactor">
    <cofactor evidence="1">
        <name>pyridoxal 5'-phosphate</name>
        <dbReference type="ChEBI" id="CHEBI:597326"/>
    </cofactor>
</comment>
<gene>
    <name evidence="10" type="ORF">DAY19_12530</name>
</gene>
<keyword evidence="4" id="KW-0479">Metal-binding</keyword>
<evidence type="ECO:0000256" key="5">
    <source>
        <dbReference type="ARBA" id="ARBA00022898"/>
    </source>
</evidence>
<proteinExistence type="inferred from homology"/>
<evidence type="ECO:0000256" key="6">
    <source>
        <dbReference type="ARBA" id="ARBA00023004"/>
    </source>
</evidence>
<dbReference type="Gene3D" id="1.10.260.50">
    <property type="match status" value="1"/>
</dbReference>
<evidence type="ECO:0000256" key="2">
    <source>
        <dbReference type="ARBA" id="ARBA00006490"/>
    </source>
</evidence>
<keyword evidence="6" id="KW-0408">Iron</keyword>
<evidence type="ECO:0000256" key="3">
    <source>
        <dbReference type="ARBA" id="ARBA00022679"/>
    </source>
</evidence>
<dbReference type="Gene3D" id="3.40.640.10">
    <property type="entry name" value="Type I PLP-dependent aspartate aminotransferase-like (Major domain)"/>
    <property type="match status" value="1"/>
</dbReference>
<evidence type="ECO:0000256" key="7">
    <source>
        <dbReference type="ARBA" id="ARBA00023014"/>
    </source>
</evidence>
<dbReference type="SUPFAM" id="SSF53383">
    <property type="entry name" value="PLP-dependent transferases"/>
    <property type="match status" value="1"/>
</dbReference>
<dbReference type="InterPro" id="IPR015422">
    <property type="entry name" value="PyrdxlP-dep_Trfase_small"/>
</dbReference>
<keyword evidence="10" id="KW-0032">Aminotransferase</keyword>
<dbReference type="PANTHER" id="PTHR11601:SF34">
    <property type="entry name" value="CYSTEINE DESULFURASE"/>
    <property type="match status" value="1"/>
</dbReference>
<keyword evidence="3" id="KW-0808">Transferase</keyword>
<dbReference type="InterPro" id="IPR015424">
    <property type="entry name" value="PyrdxlP-dep_Trfase"/>
</dbReference>
<evidence type="ECO:0000313" key="10">
    <source>
        <dbReference type="EMBL" id="RZF20806.1"/>
    </source>
</evidence>
<protein>
    <submittedName>
        <fullName evidence="10">Aminotransferase class V-fold PLP-dependent enzyme</fullName>
    </submittedName>
</protein>
<dbReference type="Pfam" id="PF00266">
    <property type="entry name" value="Aminotran_5"/>
    <property type="match status" value="1"/>
</dbReference>
<keyword evidence="7" id="KW-0411">Iron-sulfur</keyword>
<dbReference type="PIRSF" id="PIRSF005572">
    <property type="entry name" value="NifS"/>
    <property type="match status" value="1"/>
</dbReference>
<evidence type="ECO:0000256" key="1">
    <source>
        <dbReference type="ARBA" id="ARBA00001933"/>
    </source>
</evidence>
<comment type="catalytic activity">
    <reaction evidence="8">
        <text>(sulfur carrier)-H + L-cysteine = (sulfur carrier)-SH + L-alanine</text>
        <dbReference type="Rhea" id="RHEA:43892"/>
        <dbReference type="Rhea" id="RHEA-COMP:14737"/>
        <dbReference type="Rhea" id="RHEA-COMP:14739"/>
        <dbReference type="ChEBI" id="CHEBI:29917"/>
        <dbReference type="ChEBI" id="CHEBI:35235"/>
        <dbReference type="ChEBI" id="CHEBI:57972"/>
        <dbReference type="ChEBI" id="CHEBI:64428"/>
        <dbReference type="EC" id="2.8.1.7"/>
    </reaction>
</comment>
<reference evidence="11" key="1">
    <citation type="journal article" date="2019" name="Int. J. Syst. Evol. Microbiol.">
        <title>Halobacteriovorax valvorus sp. nov., a novel prokaryotic predator isolated from coastal seawater of China.</title>
        <authorList>
            <person name="Chen M.-X."/>
        </authorList>
    </citation>
    <scope>NUCLEOTIDE SEQUENCE [LARGE SCALE GENOMIC DNA]</scope>
    <source>
        <strain evidence="11">BL9</strain>
    </source>
</reference>
<comment type="caution">
    <text evidence="10">The sequence shown here is derived from an EMBL/GenBank/DDBJ whole genome shotgun (WGS) entry which is preliminary data.</text>
</comment>
<dbReference type="InterPro" id="IPR000192">
    <property type="entry name" value="Aminotrans_V_dom"/>
</dbReference>
<evidence type="ECO:0000313" key="11">
    <source>
        <dbReference type="Proteomes" id="UP000443582"/>
    </source>
</evidence>
<evidence type="ECO:0000256" key="4">
    <source>
        <dbReference type="ARBA" id="ARBA00022723"/>
    </source>
</evidence>
<accession>A0ABY0IG79</accession>
<evidence type="ECO:0000256" key="8">
    <source>
        <dbReference type="ARBA" id="ARBA00050776"/>
    </source>
</evidence>
<evidence type="ECO:0000259" key="9">
    <source>
        <dbReference type="Pfam" id="PF00266"/>
    </source>
</evidence>
<dbReference type="PANTHER" id="PTHR11601">
    <property type="entry name" value="CYSTEINE DESULFURYLASE FAMILY MEMBER"/>
    <property type="match status" value="1"/>
</dbReference>
<dbReference type="InterPro" id="IPR016454">
    <property type="entry name" value="Cysteine_dSase"/>
</dbReference>
<dbReference type="EMBL" id="QDKL01000003">
    <property type="protein sequence ID" value="RZF20806.1"/>
    <property type="molecule type" value="Genomic_DNA"/>
</dbReference>
<sequence length="384" mass="42344">MKLINNCLYLDYNATAPLVKPVEDWLTKGAACFGNPASTHQLGRKSKSLINATIDTIQSTFNAKEYDVFFHSGATEAINSVVKGFSFNSLKAKRPFHVLCFDSDHSSMVNQREHVEILGGTFQVLNTKDGDFNKEEVIKALKGLEGDKLINFTYVNNESGVVWDLNEVLEIKNETGATVHIDCVQLVSKVKDWQKLPLGLDYYTFSGHKFGAMKSVGFTLISTKSNWTPLIRGGGQQKAMRSGTENAFGTNTIKLALEYNLEKFDYDKVNNAKVEIEKWLLENFNNEITVIGANAKGRNATTIFFSIGDRDINTLMMALDMAGICGSSGSACASGIIKPSRVAKAYGLDDISSTNVLRLSLSPFTENSSEIIQKLEPVLSKFLK</sequence>
<dbReference type="Gene3D" id="3.90.1150.10">
    <property type="entry name" value="Aspartate Aminotransferase, domain 1"/>
    <property type="match status" value="1"/>
</dbReference>
<keyword evidence="11" id="KW-1185">Reference proteome</keyword>